<evidence type="ECO:0000256" key="7">
    <source>
        <dbReference type="ARBA" id="ARBA00023128"/>
    </source>
</evidence>
<evidence type="ECO:0000256" key="10">
    <source>
        <dbReference type="ARBA" id="ARBA00040751"/>
    </source>
</evidence>
<dbReference type="GO" id="GO:0005743">
    <property type="term" value="C:mitochondrial inner membrane"/>
    <property type="evidence" value="ECO:0007669"/>
    <property type="project" value="UniProtKB-SubCell"/>
</dbReference>
<protein>
    <recommendedName>
        <fullName evidence="10">Cytochrome b-c1 complex subunit 2, mitochondrial</fullName>
    </recommendedName>
</protein>
<reference evidence="13" key="1">
    <citation type="journal article" date="2010" name="PLoS ONE">
        <title>Morphological and genomic characterization of Filobasidiella depauperata: a homothallic sibling species of the pathogenic cryptococcus species complex.</title>
        <authorList>
            <person name="Rodriguez-Carres M."/>
            <person name="Findley K."/>
            <person name="Sun S."/>
            <person name="Dietrich F.S."/>
            <person name="Heitman J."/>
        </authorList>
    </citation>
    <scope>NUCLEOTIDE SEQUENCE</scope>
    <source>
        <strain evidence="13">CBS7855</strain>
    </source>
</reference>
<dbReference type="InterPro" id="IPR011765">
    <property type="entry name" value="Pept_M16_N"/>
</dbReference>
<feature type="domain" description="Peptidase M16 N-terminal" evidence="11">
    <location>
        <begin position="102"/>
        <end position="242"/>
    </location>
</feature>
<dbReference type="SUPFAM" id="SSF63411">
    <property type="entry name" value="LuxS/MPP-like metallohydrolase"/>
    <property type="match status" value="2"/>
</dbReference>
<evidence type="ECO:0000256" key="3">
    <source>
        <dbReference type="ARBA" id="ARBA00022660"/>
    </source>
</evidence>
<dbReference type="PANTHER" id="PTHR11851">
    <property type="entry name" value="METALLOPROTEASE"/>
    <property type="match status" value="1"/>
</dbReference>
<feature type="domain" description="Peptidase M16 C-terminal" evidence="12">
    <location>
        <begin position="248"/>
        <end position="426"/>
    </location>
</feature>
<dbReference type="PANTHER" id="PTHR11851:SF209">
    <property type="entry name" value="CYTOCHROME B-C1 COMPLEX SUBUNIT 2, MITOCHONDRIAL"/>
    <property type="match status" value="1"/>
</dbReference>
<evidence type="ECO:0000256" key="2">
    <source>
        <dbReference type="ARBA" id="ARBA00022448"/>
    </source>
</evidence>
<evidence type="ECO:0000256" key="1">
    <source>
        <dbReference type="ARBA" id="ARBA00004443"/>
    </source>
</evidence>
<dbReference type="VEuPathDB" id="FungiDB:L203_05973"/>
<evidence type="ECO:0000256" key="4">
    <source>
        <dbReference type="ARBA" id="ARBA00022792"/>
    </source>
</evidence>
<evidence type="ECO:0000256" key="9">
    <source>
        <dbReference type="ARBA" id="ARBA00038146"/>
    </source>
</evidence>
<dbReference type="InterPro" id="IPR050361">
    <property type="entry name" value="MPP/UQCRC_Complex"/>
</dbReference>
<dbReference type="FunFam" id="3.30.830.10:FF:000021">
    <property type="entry name" value="Cytochrome b-c1 complex subunit 2"/>
    <property type="match status" value="1"/>
</dbReference>
<keyword evidence="6" id="KW-0249">Electron transport</keyword>
<dbReference type="VEuPathDB" id="FungiDB:L204_00512"/>
<evidence type="ECO:0000256" key="6">
    <source>
        <dbReference type="ARBA" id="ARBA00022982"/>
    </source>
</evidence>
<keyword evidence="3" id="KW-0679">Respiratory chain</keyword>
<dbReference type="InterPro" id="IPR011249">
    <property type="entry name" value="Metalloenz_LuxS/M16"/>
</dbReference>
<accession>D2JWS7</accession>
<evidence type="ECO:0000313" key="13">
    <source>
        <dbReference type="EMBL" id="ACZ80630.1"/>
    </source>
</evidence>
<name>D2JWS7_9TREE</name>
<evidence type="ECO:0000256" key="8">
    <source>
        <dbReference type="ARBA" id="ARBA00023136"/>
    </source>
</evidence>
<comment type="similarity">
    <text evidence="9">Belongs to the peptidase M16 family. UQCRC2/QCR2 subfamily.</text>
</comment>
<dbReference type="InterPro" id="IPR007863">
    <property type="entry name" value="Peptidase_M16_C"/>
</dbReference>
<evidence type="ECO:0000256" key="5">
    <source>
        <dbReference type="ARBA" id="ARBA00022946"/>
    </source>
</evidence>
<comment type="subcellular location">
    <subcellularLocation>
        <location evidence="1">Mitochondrion inner membrane</location>
        <topology evidence="1">Peripheral membrane protein</topology>
        <orientation evidence="1">Matrix side</orientation>
    </subcellularLocation>
</comment>
<keyword evidence="2" id="KW-0813">Transport</keyword>
<keyword evidence="7" id="KW-0496">Mitochondrion</keyword>
<organism evidence="13">
    <name type="scientific">Cryptococcus depauperatus</name>
    <dbReference type="NCBI Taxonomy" id="5208"/>
    <lineage>
        <taxon>Eukaryota</taxon>
        <taxon>Fungi</taxon>
        <taxon>Dikarya</taxon>
        <taxon>Basidiomycota</taxon>
        <taxon>Agaricomycotina</taxon>
        <taxon>Tremellomycetes</taxon>
        <taxon>Tremellales</taxon>
        <taxon>Cryptococcaceae</taxon>
        <taxon>Cryptococcus</taxon>
    </lineage>
</organism>
<proteinExistence type="inferred from homology"/>
<dbReference type="Pfam" id="PF05193">
    <property type="entry name" value="Peptidase_M16_C"/>
    <property type="match status" value="1"/>
</dbReference>
<dbReference type="Pfam" id="PF00675">
    <property type="entry name" value="Peptidase_M16"/>
    <property type="match status" value="1"/>
</dbReference>
<dbReference type="AlphaFoldDB" id="D2JWS7"/>
<evidence type="ECO:0000259" key="12">
    <source>
        <dbReference type="Pfam" id="PF05193"/>
    </source>
</evidence>
<dbReference type="Gene3D" id="3.30.830.10">
    <property type="entry name" value="Metalloenzyme, LuxS/M16 peptidase-like"/>
    <property type="match status" value="2"/>
</dbReference>
<dbReference type="EMBL" id="GU131347">
    <property type="protein sequence ID" value="ACZ80630.1"/>
    <property type="molecule type" value="Genomic_DNA"/>
</dbReference>
<keyword evidence="5" id="KW-0809">Transit peptide</keyword>
<keyword evidence="4" id="KW-0999">Mitochondrion inner membrane</keyword>
<keyword evidence="8" id="KW-0472">Membrane</keyword>
<evidence type="ECO:0000259" key="11">
    <source>
        <dbReference type="Pfam" id="PF00675"/>
    </source>
</evidence>
<dbReference type="GO" id="GO:0046872">
    <property type="term" value="F:metal ion binding"/>
    <property type="evidence" value="ECO:0007669"/>
    <property type="project" value="InterPro"/>
</dbReference>
<sequence length="500" mass="51892">MAHRTKITWVLQIRTEKSRDRAASAALQKKGIGCTGRAKRHKQQMDGNISAPAALFGLRQPLHLMHALNRLARRHSSGSFASLLKRKVSTTSAGGVNVLGFENKGPSATSSLTIAIKAGSRYETTPGVAHVLKSFAYKATASASALRTAREAELYGGILSASLGREHLLLSAEFLRGDEEHFLNVLASVLSSSQYYQHELKELVLPVVELESLAASTSPSVVAFDLAHAIAFRRGLGNSLYANRNYPVTIDGVKNYGDASFAKSNLAVVGTGISTEALAKAVESAFGSGTSSSGSKLSTPQSAYFGGEARVALDIHAPATSTPTVILAYGTSSPATADLKVLKHLLGGETSVKWTPGVSPLSKAADKLPGASAKAFLLPYSDAALFGVILSAPTSAQTKILAQEVASIIKNAGAEFKEDEVKRAVAKATFEDATSTETLTGLVNAVAPAALAGSAIKATSFSGVSTSSVAKAAANLLKSKPTVVGVGNLSVLPYADELGL</sequence>
<dbReference type="FunFam" id="3.30.830.10:FF:000039">
    <property type="entry name" value="Ubiquinol-cytochrome c reductase core subunit 2"/>
    <property type="match status" value="1"/>
</dbReference>